<reference evidence="9" key="1">
    <citation type="submission" date="2023-06" db="EMBL/GenBank/DDBJ databases">
        <authorList>
            <person name="Noh H."/>
        </authorList>
    </citation>
    <scope>NUCLEOTIDE SEQUENCE</scope>
    <source>
        <strain evidence="9">DUCC20226</strain>
    </source>
</reference>
<proteinExistence type="inferred from homology"/>
<keyword evidence="4 6" id="KW-0547">Nucleotide-binding</keyword>
<evidence type="ECO:0008006" key="11">
    <source>
        <dbReference type="Google" id="ProtNLM"/>
    </source>
</evidence>
<organism evidence="9 10">
    <name type="scientific">Phomopsis amygdali</name>
    <name type="common">Fusicoccum amygdali</name>
    <dbReference type="NCBI Taxonomy" id="1214568"/>
    <lineage>
        <taxon>Eukaryota</taxon>
        <taxon>Fungi</taxon>
        <taxon>Dikarya</taxon>
        <taxon>Ascomycota</taxon>
        <taxon>Pezizomycotina</taxon>
        <taxon>Sordariomycetes</taxon>
        <taxon>Sordariomycetidae</taxon>
        <taxon>Diaporthales</taxon>
        <taxon>Diaporthaceae</taxon>
        <taxon>Diaporthe</taxon>
    </lineage>
</organism>
<evidence type="ECO:0000256" key="1">
    <source>
        <dbReference type="ARBA" id="ARBA00006654"/>
    </source>
</evidence>
<feature type="domain" description="5'-Nucleotidase C-terminal" evidence="8">
    <location>
        <begin position="365"/>
        <end position="518"/>
    </location>
</feature>
<dbReference type="Gene3D" id="3.90.780.10">
    <property type="entry name" value="5'-Nucleotidase, C-terminal domain"/>
    <property type="match status" value="1"/>
</dbReference>
<name>A0AAD9SL50_PHOAM</name>
<dbReference type="GO" id="GO:0000166">
    <property type="term" value="F:nucleotide binding"/>
    <property type="evidence" value="ECO:0007669"/>
    <property type="project" value="UniProtKB-KW"/>
</dbReference>
<evidence type="ECO:0000256" key="2">
    <source>
        <dbReference type="ARBA" id="ARBA00022723"/>
    </source>
</evidence>
<dbReference type="Pfam" id="PF00149">
    <property type="entry name" value="Metallophos"/>
    <property type="match status" value="1"/>
</dbReference>
<dbReference type="SUPFAM" id="SSF56300">
    <property type="entry name" value="Metallo-dependent phosphatases"/>
    <property type="match status" value="1"/>
</dbReference>
<dbReference type="InterPro" id="IPR004843">
    <property type="entry name" value="Calcineurin-like_PHP"/>
</dbReference>
<evidence type="ECO:0000256" key="4">
    <source>
        <dbReference type="ARBA" id="ARBA00022741"/>
    </source>
</evidence>
<dbReference type="Proteomes" id="UP001265746">
    <property type="component" value="Unassembled WGS sequence"/>
</dbReference>
<comment type="similarity">
    <text evidence="1 6">Belongs to the 5'-nucleotidase family.</text>
</comment>
<gene>
    <name evidence="9" type="ORF">N8I77_003329</name>
</gene>
<comment type="caution">
    <text evidence="9">The sequence shown here is derived from an EMBL/GenBank/DDBJ whole genome shotgun (WGS) entry which is preliminary data.</text>
</comment>
<evidence type="ECO:0000256" key="3">
    <source>
        <dbReference type="ARBA" id="ARBA00022729"/>
    </source>
</evidence>
<dbReference type="GO" id="GO:0009166">
    <property type="term" value="P:nucleotide catabolic process"/>
    <property type="evidence" value="ECO:0007669"/>
    <property type="project" value="InterPro"/>
</dbReference>
<feature type="domain" description="Calcineurin-like phosphoesterase" evidence="7">
    <location>
        <begin position="66"/>
        <end position="279"/>
    </location>
</feature>
<keyword evidence="3" id="KW-0732">Signal</keyword>
<dbReference type="CDD" id="cd07409">
    <property type="entry name" value="MPP_CD73_N"/>
    <property type="match status" value="1"/>
</dbReference>
<keyword evidence="5 6" id="KW-0378">Hydrolase</keyword>
<dbReference type="InterPro" id="IPR036907">
    <property type="entry name" value="5'-Nucleotdase_C_sf"/>
</dbReference>
<dbReference type="InterPro" id="IPR029052">
    <property type="entry name" value="Metallo-depent_PP-like"/>
</dbReference>
<dbReference type="Pfam" id="PF02872">
    <property type="entry name" value="5_nucleotid_C"/>
    <property type="match status" value="1"/>
</dbReference>
<evidence type="ECO:0000259" key="8">
    <source>
        <dbReference type="Pfam" id="PF02872"/>
    </source>
</evidence>
<dbReference type="PANTHER" id="PTHR11575">
    <property type="entry name" value="5'-NUCLEOTIDASE-RELATED"/>
    <property type="match status" value="1"/>
</dbReference>
<evidence type="ECO:0000256" key="6">
    <source>
        <dbReference type="RuleBase" id="RU362119"/>
    </source>
</evidence>
<dbReference type="InterPro" id="IPR006179">
    <property type="entry name" value="5_nucleotidase/apyrase"/>
</dbReference>
<dbReference type="InterPro" id="IPR008334">
    <property type="entry name" value="5'-Nucleotdase_C"/>
</dbReference>
<evidence type="ECO:0000313" key="10">
    <source>
        <dbReference type="Proteomes" id="UP001265746"/>
    </source>
</evidence>
<dbReference type="EMBL" id="JAUJFL010000002">
    <property type="protein sequence ID" value="KAK2609852.1"/>
    <property type="molecule type" value="Genomic_DNA"/>
</dbReference>
<dbReference type="PRINTS" id="PR01607">
    <property type="entry name" value="APYRASEFAMLY"/>
</dbReference>
<evidence type="ECO:0000256" key="5">
    <source>
        <dbReference type="ARBA" id="ARBA00022801"/>
    </source>
</evidence>
<dbReference type="GO" id="GO:0016787">
    <property type="term" value="F:hydrolase activity"/>
    <property type="evidence" value="ECO:0007669"/>
    <property type="project" value="UniProtKB-KW"/>
</dbReference>
<protein>
    <recommendedName>
        <fullName evidence="11">5'-nucleotidase</fullName>
    </recommendedName>
</protein>
<dbReference type="AlphaFoldDB" id="A0AAD9SL50"/>
<keyword evidence="10" id="KW-1185">Reference proteome</keyword>
<dbReference type="Gene3D" id="3.60.21.10">
    <property type="match status" value="1"/>
</dbReference>
<dbReference type="PANTHER" id="PTHR11575:SF24">
    <property type="entry name" value="5'-NUCLEOTIDASE"/>
    <property type="match status" value="1"/>
</dbReference>
<dbReference type="GO" id="GO:0046872">
    <property type="term" value="F:metal ion binding"/>
    <property type="evidence" value="ECO:0007669"/>
    <property type="project" value="UniProtKB-KW"/>
</dbReference>
<sequence>MKANVTFPRLPLYFEQHHKALATMSSIRNLLSALLLLPAAFAEDVLVSRRHDLHQRRSDTGNFEISIYHINDVHAHLDQFSSSGTDCTRPERGCFGGYSRVKTILNSTRPSKENSLFLNAGDEFQGTLFYNFYKGWRTADTLNQLGVNAMTLGNHEFDGGDEELAAFINNITFPILAANLKSTNPTLNSSVRPYVIFEQYDLAVIGVITPETSQLSNPGNGTTFTDPVVAVQAAIDEIKATTYIRRIVALTHIGYSEDIKLAQQTTGLSLIIGGHSHTPLGNFTGSQGSYPTIAENTDGDEVFIVTAYRWGEYLGYIDLVYDSAGRVLEYHGAPIHLTNQTKQDPELQAQIDAWREPFQEFANEVVGESAVELVQETCQAQECTLGDFMADAITAYRPEADFAIINAGGIRASIDVGPVTRGEVLTSFPFGNAIVELTYSGQQVWDVLEAIVSAVNQANGRAVTSFLQVSSSLRIVYDPAGQVGSRLVNVTVAGTPIDLAGTYQVATLDYLAGGGDNFFEATTDYITLDLQADVLLAYLASENPVDITLDGRISTVSPSTRRRRGLKRVSHA</sequence>
<evidence type="ECO:0000313" key="9">
    <source>
        <dbReference type="EMBL" id="KAK2609852.1"/>
    </source>
</evidence>
<dbReference type="SUPFAM" id="SSF55816">
    <property type="entry name" value="5'-nucleotidase (syn. UDP-sugar hydrolase), C-terminal domain"/>
    <property type="match status" value="1"/>
</dbReference>
<keyword evidence="2" id="KW-0479">Metal-binding</keyword>
<evidence type="ECO:0000259" key="7">
    <source>
        <dbReference type="Pfam" id="PF00149"/>
    </source>
</evidence>
<dbReference type="FunFam" id="3.60.21.10:FF:000020">
    <property type="entry name" value="NT5E isoform 4"/>
    <property type="match status" value="1"/>
</dbReference>
<accession>A0AAD9SL50</accession>